<evidence type="ECO:0000313" key="5">
    <source>
        <dbReference type="EMBL" id="PNT76964.1"/>
    </source>
</evidence>
<dbReference type="EnsemblPlants" id="PNT76964">
    <property type="protein sequence ID" value="PNT76964"/>
    <property type="gene ID" value="BRADI_1g56167v3"/>
</dbReference>
<dbReference type="Proteomes" id="UP000008810">
    <property type="component" value="Chromosome 1"/>
</dbReference>
<evidence type="ECO:0000313" key="6">
    <source>
        <dbReference type="EnsemblPlants" id="PNT76964"/>
    </source>
</evidence>
<evidence type="ECO:0000256" key="1">
    <source>
        <dbReference type="SAM" id="Phobius"/>
    </source>
</evidence>
<evidence type="ECO:0000259" key="3">
    <source>
        <dbReference type="Pfam" id="PF03478"/>
    </source>
</evidence>
<dbReference type="Pfam" id="PF00646">
    <property type="entry name" value="F-box"/>
    <property type="match status" value="1"/>
</dbReference>
<keyword evidence="7" id="KW-1185">Reference proteome</keyword>
<dbReference type="PANTHER" id="PTHR32133:SF392">
    <property type="entry name" value="F-BOX DOMAIN-CONTAINING PROTEIN"/>
    <property type="match status" value="1"/>
</dbReference>
<dbReference type="Gramene" id="PNT76964">
    <property type="protein sequence ID" value="PNT76964"/>
    <property type="gene ID" value="BRADI_1g56167v3"/>
</dbReference>
<feature type="domain" description="KIB1-4 beta-propeller" evidence="3">
    <location>
        <begin position="396"/>
        <end position="496"/>
    </location>
</feature>
<reference evidence="5 6" key="1">
    <citation type="journal article" date="2010" name="Nature">
        <title>Genome sequencing and analysis of the model grass Brachypodium distachyon.</title>
        <authorList>
            <consortium name="International Brachypodium Initiative"/>
        </authorList>
    </citation>
    <scope>NUCLEOTIDE SEQUENCE [LARGE SCALE GENOMIC DNA]</scope>
    <source>
        <strain evidence="5 6">Bd21</strain>
    </source>
</reference>
<proteinExistence type="predicted"/>
<dbReference type="InterPro" id="IPR005174">
    <property type="entry name" value="KIB1-4_b-propeller"/>
</dbReference>
<keyword evidence="1" id="KW-0812">Transmembrane</keyword>
<dbReference type="SUPFAM" id="SSF81383">
    <property type="entry name" value="F-box domain"/>
    <property type="match status" value="1"/>
</dbReference>
<dbReference type="SUPFAM" id="SSF50965">
    <property type="entry name" value="Galactose oxidase, central domain"/>
    <property type="match status" value="1"/>
</dbReference>
<evidence type="ECO:0000313" key="7">
    <source>
        <dbReference type="Proteomes" id="UP000008810"/>
    </source>
</evidence>
<feature type="domain" description="F-box protein AT5G49610-like beta-propeller" evidence="4">
    <location>
        <begin position="170"/>
        <end position="358"/>
    </location>
</feature>
<dbReference type="Gene3D" id="1.20.1280.50">
    <property type="match status" value="1"/>
</dbReference>
<protein>
    <submittedName>
        <fullName evidence="5 6">Uncharacterized protein</fullName>
    </submittedName>
</protein>
<dbReference type="RefSeq" id="XP_024312533.1">
    <property type="nucleotide sequence ID" value="XM_024456765.1"/>
</dbReference>
<feature type="transmembrane region" description="Helical" evidence="1">
    <location>
        <begin position="313"/>
        <end position="337"/>
    </location>
</feature>
<reference evidence="6" key="3">
    <citation type="submission" date="2018-08" db="UniProtKB">
        <authorList>
            <consortium name="EnsemblPlants"/>
        </authorList>
    </citation>
    <scope>IDENTIFICATION</scope>
    <source>
        <strain evidence="6">cv. Bd21</strain>
    </source>
</reference>
<dbReference type="InterPro" id="IPR056594">
    <property type="entry name" value="AT5G49610-like_b-prop"/>
</dbReference>
<evidence type="ECO:0000259" key="4">
    <source>
        <dbReference type="Pfam" id="PF23635"/>
    </source>
</evidence>
<evidence type="ECO:0000259" key="2">
    <source>
        <dbReference type="Pfam" id="PF00646"/>
    </source>
</evidence>
<dbReference type="Pfam" id="PF03478">
    <property type="entry name" value="Beta-prop_KIB1-4"/>
    <property type="match status" value="1"/>
</dbReference>
<dbReference type="KEGG" id="bdi:104581707"/>
<dbReference type="GeneID" id="104581707"/>
<dbReference type="AlphaFoldDB" id="A0A2K2DRR4"/>
<sequence>MPPPPPVLLDELLEEVFLRLPPDEPEHLIRASSVCRPWRRILAGRGFRRRYLEIHGTPPVLGLLRNGGSTYPLGSGFVPTSAFRPAELDLPGWSAVDCRHGRALFFPSPTRIKDVYGLLVWDPVTGDQRHVPSPDMNFRLGFGAAAAVVCAAEGCDHCGCHGGPFRVAAVFAGAGQEISARLYSSETGTWSELTSVHHPYHPPYSCANNMRSVLVGDALYFISLKNQIIEYRLGTLGLSLFDLLPEGKSMFLGMLMTAEDGGLGFAKPEGTTLTLWSRDTSPNGAVGWAQHRVINLETVLPRGALSIPFESCMIWLVGFMEGTQVIFIGIYATVYMVELKSGRARKVLDQGMDVYPYMSFPGEEVCAYVRTEEEEETLPVPVAHCIKGDNAAVLPPGLQDSGTGRERCCYSSSSRLVVAESANGGGGKLLLVRRRFCTTFNVLVADLDASRWTEATSSRLEEQLFFVSASCSKAVRPSRYGAVGGARIFIANDYSHKLVLPDFHGSTTR</sequence>
<dbReference type="ExpressionAtlas" id="A0A2K2DRR4">
    <property type="expression patterns" value="baseline and differential"/>
</dbReference>
<dbReference type="PANTHER" id="PTHR32133">
    <property type="entry name" value="OS07G0120400 PROTEIN"/>
    <property type="match status" value="1"/>
</dbReference>
<dbReference type="InterPro" id="IPR036047">
    <property type="entry name" value="F-box-like_dom_sf"/>
</dbReference>
<dbReference type="InterPro" id="IPR001810">
    <property type="entry name" value="F-box_dom"/>
</dbReference>
<dbReference type="InterPro" id="IPR011043">
    <property type="entry name" value="Gal_Oxase/kelch_b-propeller"/>
</dbReference>
<name>A0A2K2DRR4_BRADI</name>
<dbReference type="Pfam" id="PF23635">
    <property type="entry name" value="Beta-prop_AT5G49610-like"/>
    <property type="match status" value="1"/>
</dbReference>
<keyword evidence="1" id="KW-0472">Membrane</keyword>
<reference evidence="5" key="2">
    <citation type="submission" date="2017-06" db="EMBL/GenBank/DDBJ databases">
        <title>WGS assembly of Brachypodium distachyon.</title>
        <authorList>
            <consortium name="The International Brachypodium Initiative"/>
            <person name="Lucas S."/>
            <person name="Harmon-Smith M."/>
            <person name="Lail K."/>
            <person name="Tice H."/>
            <person name="Grimwood J."/>
            <person name="Bruce D."/>
            <person name="Barry K."/>
            <person name="Shu S."/>
            <person name="Lindquist E."/>
            <person name="Wang M."/>
            <person name="Pitluck S."/>
            <person name="Vogel J.P."/>
            <person name="Garvin D.F."/>
            <person name="Mockler T.C."/>
            <person name="Schmutz J."/>
            <person name="Rokhsar D."/>
            <person name="Bevan M.W."/>
        </authorList>
    </citation>
    <scope>NUCLEOTIDE SEQUENCE</scope>
    <source>
        <strain evidence="5">Bd21</strain>
    </source>
</reference>
<gene>
    <name evidence="6" type="primary">LOC104581707</name>
    <name evidence="5" type="ORF">BRADI_1g56167v3</name>
</gene>
<accession>A0A2K2DRR4</accession>
<feature type="domain" description="F-box" evidence="2">
    <location>
        <begin position="10"/>
        <end position="47"/>
    </location>
</feature>
<organism evidence="5">
    <name type="scientific">Brachypodium distachyon</name>
    <name type="common">Purple false brome</name>
    <name type="synonym">Trachynia distachya</name>
    <dbReference type="NCBI Taxonomy" id="15368"/>
    <lineage>
        <taxon>Eukaryota</taxon>
        <taxon>Viridiplantae</taxon>
        <taxon>Streptophyta</taxon>
        <taxon>Embryophyta</taxon>
        <taxon>Tracheophyta</taxon>
        <taxon>Spermatophyta</taxon>
        <taxon>Magnoliopsida</taxon>
        <taxon>Liliopsida</taxon>
        <taxon>Poales</taxon>
        <taxon>Poaceae</taxon>
        <taxon>BOP clade</taxon>
        <taxon>Pooideae</taxon>
        <taxon>Stipodae</taxon>
        <taxon>Brachypodieae</taxon>
        <taxon>Brachypodium</taxon>
    </lineage>
</organism>
<keyword evidence="1" id="KW-1133">Transmembrane helix</keyword>
<dbReference type="EMBL" id="CM000880">
    <property type="protein sequence ID" value="PNT76964.1"/>
    <property type="molecule type" value="Genomic_DNA"/>
</dbReference>